<evidence type="ECO:0000256" key="7">
    <source>
        <dbReference type="SAM" id="MobiDB-lite"/>
    </source>
</evidence>
<dbReference type="InterPro" id="IPR034218">
    <property type="entry name" value="SART3_RRM2"/>
</dbReference>
<dbReference type="SMART" id="SM00386">
    <property type="entry name" value="HAT"/>
    <property type="match status" value="7"/>
</dbReference>
<dbReference type="PROSITE" id="PS50102">
    <property type="entry name" value="RRM"/>
    <property type="match status" value="2"/>
</dbReference>
<dbReference type="Pfam" id="PF00076">
    <property type="entry name" value="RRM_1"/>
    <property type="match status" value="2"/>
</dbReference>
<dbReference type="Pfam" id="PF23240">
    <property type="entry name" value="HAT_PRP39_N"/>
    <property type="match status" value="2"/>
</dbReference>
<reference evidence="9" key="1">
    <citation type="submission" date="2020-07" db="EMBL/GenBank/DDBJ databases">
        <title>A long reads based de novo assembly of the rainbow trout Arlee double haploid line genome.</title>
        <authorList>
            <person name="Gao G."/>
            <person name="Palti Y."/>
        </authorList>
    </citation>
    <scope>NUCLEOTIDE SEQUENCE [LARGE SCALE GENOMIC DNA]</scope>
</reference>
<dbReference type="InterPro" id="IPR059164">
    <property type="entry name" value="HAT_PRP39_C"/>
</dbReference>
<dbReference type="CDD" id="cd12392">
    <property type="entry name" value="RRM2_SART3"/>
    <property type="match status" value="1"/>
</dbReference>
<dbReference type="GO" id="GO:0008380">
    <property type="term" value="P:RNA splicing"/>
    <property type="evidence" value="ECO:0007669"/>
    <property type="project" value="UniProtKB-KW"/>
</dbReference>
<dbReference type="InterPro" id="IPR011990">
    <property type="entry name" value="TPR-like_helical_dom_sf"/>
</dbReference>
<evidence type="ECO:0000256" key="2">
    <source>
        <dbReference type="ARBA" id="ARBA00022664"/>
    </source>
</evidence>
<dbReference type="Ensembl" id="ENSOMYT00000030550.2">
    <property type="protein sequence ID" value="ENSOMYP00000027973.2"/>
    <property type="gene ID" value="ENSOMYG00000013032.2"/>
</dbReference>
<feature type="region of interest" description="Disordered" evidence="7">
    <location>
        <begin position="779"/>
        <end position="870"/>
    </location>
</feature>
<dbReference type="SUPFAM" id="SSF48452">
    <property type="entry name" value="TPR-like"/>
    <property type="match status" value="3"/>
</dbReference>
<feature type="compositionally biased region" description="Basic and acidic residues" evidence="7">
    <location>
        <begin position="472"/>
        <end position="496"/>
    </location>
</feature>
<evidence type="ECO:0000256" key="5">
    <source>
        <dbReference type="ARBA" id="ARBA00023242"/>
    </source>
</evidence>
<reference evidence="9" key="2">
    <citation type="submission" date="2025-08" db="UniProtKB">
        <authorList>
            <consortium name="Ensembl"/>
        </authorList>
    </citation>
    <scope>IDENTIFICATION</scope>
</reference>
<evidence type="ECO:0000256" key="1">
    <source>
        <dbReference type="ARBA" id="ARBA00004123"/>
    </source>
</evidence>
<protein>
    <submittedName>
        <fullName evidence="9">Spliceosome associated factor 3, U4/U6 recycling protein</fullName>
    </submittedName>
</protein>
<dbReference type="Gene3D" id="1.25.40.10">
    <property type="entry name" value="Tetratricopeptide repeat domain"/>
    <property type="match status" value="2"/>
</dbReference>
<feature type="compositionally biased region" description="Basic residues" evidence="7">
    <location>
        <begin position="497"/>
        <end position="511"/>
    </location>
</feature>
<keyword evidence="3" id="KW-0677">Repeat</keyword>
<keyword evidence="4" id="KW-0508">mRNA splicing</keyword>
<keyword evidence="10" id="KW-1185">Reference proteome</keyword>
<dbReference type="InterPro" id="IPR012677">
    <property type="entry name" value="Nucleotide-bd_a/b_plait_sf"/>
</dbReference>
<feature type="compositionally biased region" description="Basic and acidic residues" evidence="7">
    <location>
        <begin position="514"/>
        <end position="523"/>
    </location>
</feature>
<proteinExistence type="predicted"/>
<feature type="compositionally biased region" description="Acidic residues" evidence="7">
    <location>
        <begin position="1"/>
        <end position="52"/>
    </location>
</feature>
<evidence type="ECO:0000256" key="3">
    <source>
        <dbReference type="ARBA" id="ARBA00022737"/>
    </source>
</evidence>
<dbReference type="PANTHER" id="PTHR17204:SF25">
    <property type="entry name" value="RRM DOMAIN-CONTAINING PROTEIN"/>
    <property type="match status" value="1"/>
</dbReference>
<evidence type="ECO:0000256" key="4">
    <source>
        <dbReference type="ARBA" id="ARBA00023187"/>
    </source>
</evidence>
<evidence type="ECO:0000313" key="9">
    <source>
        <dbReference type="Ensembl" id="ENSOMYP00000027973.2"/>
    </source>
</evidence>
<name>A0A8C7VIE5_ONCMY</name>
<dbReference type="Pfam" id="PF16605">
    <property type="entry name" value="LSM_int_assoc"/>
    <property type="match status" value="1"/>
</dbReference>
<comment type="subcellular location">
    <subcellularLocation>
        <location evidence="1">Nucleus</location>
    </subcellularLocation>
</comment>
<keyword evidence="5" id="KW-0539">Nucleus</keyword>
<feature type="domain" description="RRM" evidence="8">
    <location>
        <begin position="704"/>
        <end position="781"/>
    </location>
</feature>
<dbReference type="Proteomes" id="UP000694395">
    <property type="component" value="Chromosome 6"/>
</dbReference>
<dbReference type="SMART" id="SM00360">
    <property type="entry name" value="RRM"/>
    <property type="match status" value="2"/>
</dbReference>
<dbReference type="GO" id="GO:0005634">
    <property type="term" value="C:nucleus"/>
    <property type="evidence" value="ECO:0007669"/>
    <property type="project" value="UniProtKB-SubCell"/>
</dbReference>
<sequence>MAATGDADETQLQEMEEEAVMENEMDSDEEEGLGIENSDDEIDNSSEDEKENEAEIQRLEEQLSINAFDYNCHVDLIKLLRQEGELPRLRKARQKMSELFPLTEEIWLDWLKDEIHLTEEEPNREKVYELFETAMKDYICPEIWLEYAQYSIGGMGLPGGMEKVRSIFERALTAVGLHMTKGATVWEAYREFENAILATMIAEPPKLAEYQTYIDYEQKEGDPARIQIIFERALSENCLVPDMWAKYTKYLDRQLKIKDLVLSSHNRAVRNCPWTMGLWKNYLLALERHGADHHTISDVFERALNAGFIQATDYVNIWEAYLDYLRRRVDFKSSRELEELRAAFTRSLDYMKQDVEERFSESGDPSCTIMQVWAKIEALHCKNMQKARELWDSIMTKGNAKFANMWLEYYNLERSYGDALHCRKALHRAVQCTSDYPEHVCEVLLTFERVEGSLEDWDAAVQKTETRLNRVNEQRAKVTEKEAHVTRQVEEKTEQRRRAKADKKNQKKGQKGSRPGEKRKAEDKDYEDEWGEESEQPPKRHRREGDQGFRGGCGGAEEFMGTESGLFGRRAPPGRRQEPPGTKRGQQVAPATLWKTQEDDPELRKDDCSVFISNLAFTMEDPEKRLKKLFEPCGPVQSVRPVYAAKGFRGYCYVQFEGKASVVEALKMDRQEVEGRPMFVSPCVDKNKNPDFKVFKYNTNLEKHKIFISGLPFSCTKEQLEELCKVHGTIKDIRLVTNRSGKPKGLAYVEFGDEAQASQAVLKLDGTVLQEHTLSVAISNPPRRNTADKPGFSRPVGAMMPRSMVYGSRGKGRTQLSLLPRSLHRQRGSESKAENGTAPKPTGGASGDAGIEAQAKPLSNSDFAKMLFKK</sequence>
<dbReference type="SUPFAM" id="SSF54928">
    <property type="entry name" value="RNA-binding domain, RBD"/>
    <property type="match status" value="2"/>
</dbReference>
<feature type="region of interest" description="Disordered" evidence="7">
    <location>
        <begin position="472"/>
        <end position="590"/>
    </location>
</feature>
<evidence type="ECO:0000259" key="8">
    <source>
        <dbReference type="PROSITE" id="PS50102"/>
    </source>
</evidence>
<evidence type="ECO:0000256" key="6">
    <source>
        <dbReference type="PROSITE-ProRule" id="PRU00176"/>
    </source>
</evidence>
<dbReference type="InterPro" id="IPR003107">
    <property type="entry name" value="HAT"/>
</dbReference>
<evidence type="ECO:0000313" key="10">
    <source>
        <dbReference type="Proteomes" id="UP000694395"/>
    </source>
</evidence>
<keyword evidence="6" id="KW-0694">RNA-binding</keyword>
<dbReference type="GO" id="GO:0003723">
    <property type="term" value="F:RNA binding"/>
    <property type="evidence" value="ECO:0007669"/>
    <property type="project" value="UniProtKB-UniRule"/>
</dbReference>
<dbReference type="FunFam" id="3.30.70.330:FF:000229">
    <property type="entry name" value="Squamous cell carcinoma antigen recognized by T-cells 3"/>
    <property type="match status" value="1"/>
</dbReference>
<dbReference type="InterPro" id="IPR034217">
    <property type="entry name" value="SART3_RRM1"/>
</dbReference>
<dbReference type="GO" id="GO:0006397">
    <property type="term" value="P:mRNA processing"/>
    <property type="evidence" value="ECO:0007669"/>
    <property type="project" value="UniProtKB-KW"/>
</dbReference>
<accession>A0A8C7VIE5</accession>
<dbReference type="Pfam" id="PF23241">
    <property type="entry name" value="HAT_PRP39_C"/>
    <property type="match status" value="1"/>
</dbReference>
<dbReference type="Gene3D" id="3.30.70.330">
    <property type="match status" value="2"/>
</dbReference>
<reference evidence="9" key="3">
    <citation type="submission" date="2025-09" db="UniProtKB">
        <authorList>
            <consortium name="Ensembl"/>
        </authorList>
    </citation>
    <scope>IDENTIFICATION</scope>
</reference>
<dbReference type="FunFam" id="1.25.40.10:FF:000081">
    <property type="entry name" value="squamous cell carcinoma antigen recognized by T-cells 3"/>
    <property type="match status" value="1"/>
</dbReference>
<feature type="compositionally biased region" description="Acidic residues" evidence="7">
    <location>
        <begin position="524"/>
        <end position="535"/>
    </location>
</feature>
<organism evidence="9 10">
    <name type="scientific">Oncorhynchus mykiss</name>
    <name type="common">Rainbow trout</name>
    <name type="synonym">Salmo gairdneri</name>
    <dbReference type="NCBI Taxonomy" id="8022"/>
    <lineage>
        <taxon>Eukaryota</taxon>
        <taxon>Metazoa</taxon>
        <taxon>Chordata</taxon>
        <taxon>Craniata</taxon>
        <taxon>Vertebrata</taxon>
        <taxon>Euteleostomi</taxon>
        <taxon>Actinopterygii</taxon>
        <taxon>Neopterygii</taxon>
        <taxon>Teleostei</taxon>
        <taxon>Protacanthopterygii</taxon>
        <taxon>Salmoniformes</taxon>
        <taxon>Salmonidae</taxon>
        <taxon>Salmoninae</taxon>
        <taxon>Oncorhynchus</taxon>
    </lineage>
</organism>
<feature type="region of interest" description="Disordered" evidence="7">
    <location>
        <begin position="1"/>
        <end position="55"/>
    </location>
</feature>
<feature type="domain" description="RRM" evidence="8">
    <location>
        <begin position="608"/>
        <end position="685"/>
    </location>
</feature>
<keyword evidence="2" id="KW-0507">mRNA processing</keyword>
<dbReference type="FunFam" id="3.30.70.330:FF:000271">
    <property type="entry name" value="squamous cell carcinoma antigen recognized by T-cells 3"/>
    <property type="match status" value="1"/>
</dbReference>
<dbReference type="AlphaFoldDB" id="A0A8C7VIE5"/>
<dbReference type="InterPro" id="IPR000504">
    <property type="entry name" value="RRM_dom"/>
</dbReference>
<dbReference type="InterPro" id="IPR035979">
    <property type="entry name" value="RBD_domain_sf"/>
</dbReference>
<dbReference type="CDD" id="cd12391">
    <property type="entry name" value="RRM1_SART3"/>
    <property type="match status" value="1"/>
</dbReference>
<dbReference type="PANTHER" id="PTHR17204">
    <property type="entry name" value="PRE-MRNA PROCESSING PROTEIN PRP39-RELATED"/>
    <property type="match status" value="1"/>
</dbReference>
<dbReference type="GeneTree" id="ENSGT00900000141107"/>